<dbReference type="Proteomes" id="UP000004521">
    <property type="component" value="Chromosome II"/>
</dbReference>
<name>A0AAV3ENL0_ALIFS</name>
<keyword evidence="1" id="KW-1133">Transmembrane helix</keyword>
<dbReference type="EMBL" id="AHIH01000012">
    <property type="protein sequence ID" value="EHN68524.1"/>
    <property type="molecule type" value="Genomic_DNA"/>
</dbReference>
<gene>
    <name evidence="2" type="ORF">VFSR5_A0606</name>
</gene>
<evidence type="ECO:0000313" key="3">
    <source>
        <dbReference type="Proteomes" id="UP000004521"/>
    </source>
</evidence>
<comment type="caution">
    <text evidence="2">The sequence shown here is derived from an EMBL/GenBank/DDBJ whole genome shotgun (WGS) entry which is preliminary data.</text>
</comment>
<accession>A0AAV3ENL0</accession>
<proteinExistence type="predicted"/>
<dbReference type="AlphaFoldDB" id="A0AAV3ENL0"/>
<reference evidence="2 3" key="1">
    <citation type="journal article" date="2012" name="J. Bacteriol.">
        <title>Draft Genome Sequence of Vibrio fischeri SR5, a Strain Isolated from the Light Organ of the Mediterranean Squid Sepiola robusta.</title>
        <authorList>
            <person name="Gyllborg M.C."/>
            <person name="Sahl J.W."/>
            <person name="Cronin D.C.III."/>
            <person name="Rasko D.A."/>
            <person name="Mandel M.J."/>
        </authorList>
    </citation>
    <scope>NUCLEOTIDE SEQUENCE [LARGE SCALE GENOMIC DNA]</scope>
    <source>
        <strain evidence="2 3">SR5</strain>
    </source>
</reference>
<keyword evidence="1" id="KW-0472">Membrane</keyword>
<evidence type="ECO:0000256" key="1">
    <source>
        <dbReference type="SAM" id="Phobius"/>
    </source>
</evidence>
<dbReference type="RefSeq" id="WP_005422871.1">
    <property type="nucleotide sequence ID" value="NZ_CM001401.1"/>
</dbReference>
<evidence type="ECO:0000313" key="2">
    <source>
        <dbReference type="EMBL" id="EHN68524.1"/>
    </source>
</evidence>
<protein>
    <recommendedName>
        <fullName evidence="4">DUF4760 domain-containing protein</fullName>
    </recommendedName>
</protein>
<evidence type="ECO:0008006" key="4">
    <source>
        <dbReference type="Google" id="ProtNLM"/>
    </source>
</evidence>
<feature type="transmembrane region" description="Helical" evidence="1">
    <location>
        <begin position="16"/>
        <end position="38"/>
    </location>
</feature>
<sequence>MFDWFSKTFESATQQATLFSIAVSTTLAVLLLLLNQWFSTQKDKRNLRAAKLEEFASTIYSYERLCFDILSRLYQQAPSDQITINKMVESVEISDKIEMLSSLYFPNIPFDSKLTQKTIYKVHRQFDMLELNNKSDPSSYISYGDATKTVKEVLSELKASVKLEMKKYT</sequence>
<keyword evidence="1" id="KW-0812">Transmembrane</keyword>
<organism evidence="2 3">
    <name type="scientific">Aliivibrio fischeri SR5</name>
    <dbReference type="NCBI Taxonomy" id="1088719"/>
    <lineage>
        <taxon>Bacteria</taxon>
        <taxon>Pseudomonadati</taxon>
        <taxon>Pseudomonadota</taxon>
        <taxon>Gammaproteobacteria</taxon>
        <taxon>Vibrionales</taxon>
        <taxon>Vibrionaceae</taxon>
        <taxon>Aliivibrio</taxon>
    </lineage>
</organism>